<dbReference type="EMBL" id="FR905647">
    <property type="protein sequence ID" value="CDQ80724.1"/>
    <property type="molecule type" value="Genomic_DNA"/>
</dbReference>
<reference evidence="3" key="1">
    <citation type="journal article" date="2014" name="Nat. Commun.">
        <title>The rainbow trout genome provides novel insights into evolution after whole-genome duplication in vertebrates.</title>
        <authorList>
            <person name="Berthelot C."/>
            <person name="Brunet F."/>
            <person name="Chalopin D."/>
            <person name="Juanchich A."/>
            <person name="Bernard M."/>
            <person name="Noel B."/>
            <person name="Bento P."/>
            <person name="Da Silva C."/>
            <person name="Labadie K."/>
            <person name="Alberti A."/>
            <person name="Aury J.M."/>
            <person name="Louis A."/>
            <person name="Dehais P."/>
            <person name="Bardou P."/>
            <person name="Montfort J."/>
            <person name="Klopp C."/>
            <person name="Cabau C."/>
            <person name="Gaspin C."/>
            <person name="Thorgaard G.H."/>
            <person name="Boussaha M."/>
            <person name="Quillet E."/>
            <person name="Guyomard R."/>
            <person name="Galiana D."/>
            <person name="Bobe J."/>
            <person name="Volff J.N."/>
            <person name="Genet C."/>
            <person name="Wincker P."/>
            <person name="Jaillon O."/>
            <person name="Roest Crollius H."/>
            <person name="Guiguen Y."/>
        </authorList>
    </citation>
    <scope>NUCLEOTIDE SEQUENCE [LARGE SCALE GENOMIC DNA]</scope>
</reference>
<dbReference type="PaxDb" id="8022-A0A060XUF9"/>
<gene>
    <name evidence="3" type="ORF">GSONMT00010411001</name>
</gene>
<feature type="chain" id="PRO_5001591394" description="Secreted protein" evidence="2">
    <location>
        <begin position="19"/>
        <end position="104"/>
    </location>
</feature>
<evidence type="ECO:0000313" key="4">
    <source>
        <dbReference type="Proteomes" id="UP000193380"/>
    </source>
</evidence>
<feature type="region of interest" description="Disordered" evidence="1">
    <location>
        <begin position="78"/>
        <end position="104"/>
    </location>
</feature>
<proteinExistence type="predicted"/>
<evidence type="ECO:0000256" key="2">
    <source>
        <dbReference type="SAM" id="SignalP"/>
    </source>
</evidence>
<evidence type="ECO:0000313" key="3">
    <source>
        <dbReference type="EMBL" id="CDQ80724.1"/>
    </source>
</evidence>
<feature type="region of interest" description="Disordered" evidence="1">
    <location>
        <begin position="40"/>
        <end position="62"/>
    </location>
</feature>
<evidence type="ECO:0008006" key="5">
    <source>
        <dbReference type="Google" id="ProtNLM"/>
    </source>
</evidence>
<name>A0A060XUF9_ONCMY</name>
<feature type="signal peptide" evidence="2">
    <location>
        <begin position="1"/>
        <end position="18"/>
    </location>
</feature>
<dbReference type="AlphaFoldDB" id="A0A060XUF9"/>
<sequence>MTPLYSIAVVWLFTYALCEDFCKNTNFFGGAHTTFVNTPRPRDSPVLSGHNLNKRSTDPDGETCKSLTGFESTLKNNTHTNVGGWSWEDRQRNGTHLGSGVSWG</sequence>
<reference evidence="3" key="2">
    <citation type="submission" date="2014-03" db="EMBL/GenBank/DDBJ databases">
        <authorList>
            <person name="Genoscope - CEA"/>
        </authorList>
    </citation>
    <scope>NUCLEOTIDE SEQUENCE</scope>
</reference>
<dbReference type="STRING" id="8022.A0A060XUF9"/>
<accession>A0A060XUF9</accession>
<protein>
    <recommendedName>
        <fullName evidence="5">Secreted protein</fullName>
    </recommendedName>
</protein>
<organism evidence="3 4">
    <name type="scientific">Oncorhynchus mykiss</name>
    <name type="common">Rainbow trout</name>
    <name type="synonym">Salmo gairdneri</name>
    <dbReference type="NCBI Taxonomy" id="8022"/>
    <lineage>
        <taxon>Eukaryota</taxon>
        <taxon>Metazoa</taxon>
        <taxon>Chordata</taxon>
        <taxon>Craniata</taxon>
        <taxon>Vertebrata</taxon>
        <taxon>Euteleostomi</taxon>
        <taxon>Actinopterygii</taxon>
        <taxon>Neopterygii</taxon>
        <taxon>Teleostei</taxon>
        <taxon>Protacanthopterygii</taxon>
        <taxon>Salmoniformes</taxon>
        <taxon>Salmonidae</taxon>
        <taxon>Salmoninae</taxon>
        <taxon>Oncorhynchus</taxon>
    </lineage>
</organism>
<dbReference type="Proteomes" id="UP000193380">
    <property type="component" value="Unassembled WGS sequence"/>
</dbReference>
<evidence type="ECO:0000256" key="1">
    <source>
        <dbReference type="SAM" id="MobiDB-lite"/>
    </source>
</evidence>
<keyword evidence="2" id="KW-0732">Signal</keyword>